<protein>
    <submittedName>
        <fullName evidence="1">Uncharacterized protein</fullName>
    </submittedName>
</protein>
<dbReference type="OrthoDB" id="764584at2759"/>
<accession>A0A835VGU9</accession>
<dbReference type="PANTHER" id="PTHR33702">
    <property type="entry name" value="BNAA09G40010D PROTEIN"/>
    <property type="match status" value="1"/>
</dbReference>
<name>A0A835VGU9_VANPL</name>
<evidence type="ECO:0000313" key="2">
    <source>
        <dbReference type="Proteomes" id="UP000639772"/>
    </source>
</evidence>
<sequence length="141" mass="15937">MEDSASRRRAHRSLPSYWRRRACRRLGDAGAARRKPVKAVRLGGGGRRWSWRVARPVVRLVRERMPAPMKMVTRLRDAYVDTMVVLAGGLSAKKGGGGGRGAGWGLWDRRIPRAREDGLGWSADFEKRLMLHLYNSVIATR</sequence>
<reference evidence="1 2" key="1">
    <citation type="journal article" date="2020" name="Nat. Food">
        <title>A phased Vanilla planifolia genome enables genetic improvement of flavour and production.</title>
        <authorList>
            <person name="Hasing T."/>
            <person name="Tang H."/>
            <person name="Brym M."/>
            <person name="Khazi F."/>
            <person name="Huang T."/>
            <person name="Chambers A.H."/>
        </authorList>
    </citation>
    <scope>NUCLEOTIDE SEQUENCE [LARGE SCALE GENOMIC DNA]</scope>
    <source>
        <tissue evidence="1">Leaf</tissue>
    </source>
</reference>
<dbReference type="Proteomes" id="UP000639772">
    <property type="component" value="Chromosome 1"/>
</dbReference>
<dbReference type="EMBL" id="JADCNM010000001">
    <property type="protein sequence ID" value="KAG0500184.1"/>
    <property type="molecule type" value="Genomic_DNA"/>
</dbReference>
<gene>
    <name evidence="1" type="ORF">HPP92_000256</name>
</gene>
<organism evidence="1 2">
    <name type="scientific">Vanilla planifolia</name>
    <name type="common">Vanilla</name>
    <dbReference type="NCBI Taxonomy" id="51239"/>
    <lineage>
        <taxon>Eukaryota</taxon>
        <taxon>Viridiplantae</taxon>
        <taxon>Streptophyta</taxon>
        <taxon>Embryophyta</taxon>
        <taxon>Tracheophyta</taxon>
        <taxon>Spermatophyta</taxon>
        <taxon>Magnoliopsida</taxon>
        <taxon>Liliopsida</taxon>
        <taxon>Asparagales</taxon>
        <taxon>Orchidaceae</taxon>
        <taxon>Vanilloideae</taxon>
        <taxon>Vanilleae</taxon>
        <taxon>Vanilla</taxon>
    </lineage>
</organism>
<dbReference type="PANTHER" id="PTHR33702:SF25">
    <property type="entry name" value="OS05G0575200 PROTEIN"/>
    <property type="match status" value="1"/>
</dbReference>
<proteinExistence type="predicted"/>
<dbReference type="AlphaFoldDB" id="A0A835VGU9"/>
<evidence type="ECO:0000313" key="1">
    <source>
        <dbReference type="EMBL" id="KAG0500184.1"/>
    </source>
</evidence>
<comment type="caution">
    <text evidence="1">The sequence shown here is derived from an EMBL/GenBank/DDBJ whole genome shotgun (WGS) entry which is preliminary data.</text>
</comment>